<dbReference type="EMBL" id="PZQS01000009">
    <property type="protein sequence ID" value="PVD24647.1"/>
    <property type="molecule type" value="Genomic_DNA"/>
</dbReference>
<feature type="domain" description="MJ1316 RNA cyclic group end recognition" evidence="2">
    <location>
        <begin position="264"/>
        <end position="337"/>
    </location>
</feature>
<dbReference type="InterPro" id="IPR040459">
    <property type="entry name" value="MJ1316"/>
</dbReference>
<evidence type="ECO:0000256" key="1">
    <source>
        <dbReference type="SAM" id="MobiDB-lite"/>
    </source>
</evidence>
<evidence type="ECO:0000259" key="2">
    <source>
        <dbReference type="Pfam" id="PF04457"/>
    </source>
</evidence>
<name>A0A2T7NTZ5_POMCA</name>
<protein>
    <recommendedName>
        <fullName evidence="2">MJ1316 RNA cyclic group end recognition domain-containing protein</fullName>
    </recommendedName>
</protein>
<comment type="caution">
    <text evidence="3">The sequence shown here is derived from an EMBL/GenBank/DDBJ whole genome shotgun (WGS) entry which is preliminary data.</text>
</comment>
<dbReference type="PANTHER" id="PTHR46729">
    <property type="entry name" value="LEUKOCYTE RECEPTOR CLUSTER MEMBER 9"/>
    <property type="match status" value="1"/>
</dbReference>
<gene>
    <name evidence="3" type="ORF">C0Q70_15131</name>
</gene>
<feature type="region of interest" description="Disordered" evidence="1">
    <location>
        <begin position="224"/>
        <end position="261"/>
    </location>
</feature>
<dbReference type="Proteomes" id="UP000245119">
    <property type="component" value="Linkage Group LG9"/>
</dbReference>
<organism evidence="3 4">
    <name type="scientific">Pomacea canaliculata</name>
    <name type="common">Golden apple snail</name>
    <dbReference type="NCBI Taxonomy" id="400727"/>
    <lineage>
        <taxon>Eukaryota</taxon>
        <taxon>Metazoa</taxon>
        <taxon>Spiralia</taxon>
        <taxon>Lophotrochozoa</taxon>
        <taxon>Mollusca</taxon>
        <taxon>Gastropoda</taxon>
        <taxon>Caenogastropoda</taxon>
        <taxon>Architaenioglossa</taxon>
        <taxon>Ampullarioidea</taxon>
        <taxon>Ampullariidae</taxon>
        <taxon>Pomacea</taxon>
    </lineage>
</organism>
<dbReference type="PANTHER" id="PTHR46729:SF1">
    <property type="entry name" value="LEUKOCYTE RECEPTOR CLUSTER MEMBER 9"/>
    <property type="match status" value="1"/>
</dbReference>
<evidence type="ECO:0000313" key="3">
    <source>
        <dbReference type="EMBL" id="PVD24647.1"/>
    </source>
</evidence>
<proteinExistence type="predicted"/>
<dbReference type="Pfam" id="PF04457">
    <property type="entry name" value="MJ1316"/>
    <property type="match status" value="1"/>
</dbReference>
<dbReference type="AlphaFoldDB" id="A0A2T7NTZ5"/>
<reference evidence="3 4" key="1">
    <citation type="submission" date="2018-04" db="EMBL/GenBank/DDBJ databases">
        <title>The genome of golden apple snail Pomacea canaliculata provides insight into stress tolerance and invasive adaptation.</title>
        <authorList>
            <person name="Liu C."/>
            <person name="Liu B."/>
            <person name="Ren Y."/>
            <person name="Zhang Y."/>
            <person name="Wang H."/>
            <person name="Li S."/>
            <person name="Jiang F."/>
            <person name="Yin L."/>
            <person name="Zhang G."/>
            <person name="Qian W."/>
            <person name="Fan W."/>
        </authorList>
    </citation>
    <scope>NUCLEOTIDE SEQUENCE [LARGE SCALE GENOMIC DNA]</scope>
    <source>
        <strain evidence="3">SZHN2017</strain>
        <tissue evidence="3">Muscle</tissue>
    </source>
</reference>
<sequence>MNNWIGGRINEEKILSLKRHKPKRLAKASLLRLRRRTQNHPHLRILTDMIEVQNVHTEGNELSLSLNQKQKDREGAPQCEHQTICVSRPSVYESRYLHTALRPKCCADRRNCWRPKMKQPVWWVSCIYTQGDSADTLCGAYKGGACLPHELDKRQIQAMACESPVYVSLQSFEVSQLITAFPRKSRVIKDIGSFTYIVTVQLNGGDVSLKLQLTGWLNDRTTDVGKSNDTVTTTGDKKKVSKGKPSGKSGRGNEKTADDKRAPLKTAEDVVNRVLWDDKLKKEDFFVGYLDRFKGTVEKNFSTFSWEDIATVDYNALAIPKHRIQYFKYRNENIWDKASRLDRVFGSDDVASTSTTS</sequence>
<dbReference type="InterPro" id="IPR042653">
    <property type="entry name" value="Leng9"/>
</dbReference>
<evidence type="ECO:0000313" key="4">
    <source>
        <dbReference type="Proteomes" id="UP000245119"/>
    </source>
</evidence>
<dbReference type="STRING" id="400727.A0A2T7NTZ5"/>
<dbReference type="OrthoDB" id="10263155at2759"/>
<accession>A0A2T7NTZ5</accession>
<feature type="compositionally biased region" description="Basic and acidic residues" evidence="1">
    <location>
        <begin position="251"/>
        <end position="261"/>
    </location>
</feature>
<keyword evidence="4" id="KW-1185">Reference proteome</keyword>